<comment type="caution">
    <text evidence="1">The sequence shown here is derived from an EMBL/GenBank/DDBJ whole genome shotgun (WGS) entry which is preliminary data.</text>
</comment>
<organism evidence="1">
    <name type="scientific">Tanacetum cinerariifolium</name>
    <name type="common">Dalmatian daisy</name>
    <name type="synonym">Chrysanthemum cinerariifolium</name>
    <dbReference type="NCBI Taxonomy" id="118510"/>
    <lineage>
        <taxon>Eukaryota</taxon>
        <taxon>Viridiplantae</taxon>
        <taxon>Streptophyta</taxon>
        <taxon>Embryophyta</taxon>
        <taxon>Tracheophyta</taxon>
        <taxon>Spermatophyta</taxon>
        <taxon>Magnoliopsida</taxon>
        <taxon>eudicotyledons</taxon>
        <taxon>Gunneridae</taxon>
        <taxon>Pentapetalae</taxon>
        <taxon>asterids</taxon>
        <taxon>campanulids</taxon>
        <taxon>Asterales</taxon>
        <taxon>Asteraceae</taxon>
        <taxon>Asteroideae</taxon>
        <taxon>Anthemideae</taxon>
        <taxon>Anthemidinae</taxon>
        <taxon>Tanacetum</taxon>
    </lineage>
</organism>
<evidence type="ECO:0000313" key="1">
    <source>
        <dbReference type="EMBL" id="GEU54565.1"/>
    </source>
</evidence>
<sequence>MTRDMKESWEPYGWNGNSIGMPPMLVTEIMSFGAERHKNERVRGEKCTKVILQLIPMDYVVAIVKFGSICAFEELRCSSSLMATHVADS</sequence>
<protein>
    <submittedName>
        <fullName evidence="1">Uncharacterized protein</fullName>
    </submittedName>
</protein>
<proteinExistence type="predicted"/>
<accession>A0A6L2L2Y3</accession>
<name>A0A6L2L2Y3_TANCI</name>
<dbReference type="EMBL" id="BKCJ010003351">
    <property type="protein sequence ID" value="GEU54565.1"/>
    <property type="molecule type" value="Genomic_DNA"/>
</dbReference>
<dbReference type="AlphaFoldDB" id="A0A6L2L2Y3"/>
<reference evidence="1" key="1">
    <citation type="journal article" date="2019" name="Sci. Rep.">
        <title>Draft genome of Tanacetum cinerariifolium, the natural source of mosquito coil.</title>
        <authorList>
            <person name="Yamashiro T."/>
            <person name="Shiraishi A."/>
            <person name="Satake H."/>
            <person name="Nakayama K."/>
        </authorList>
    </citation>
    <scope>NUCLEOTIDE SEQUENCE</scope>
</reference>
<gene>
    <name evidence="1" type="ORF">Tci_026543</name>
</gene>